<proteinExistence type="predicted"/>
<dbReference type="EMBL" id="JALJOU010000025">
    <property type="protein sequence ID" value="KAK9836332.1"/>
    <property type="molecule type" value="Genomic_DNA"/>
</dbReference>
<organism evidence="1 2">
    <name type="scientific">Elliptochloris bilobata</name>
    <dbReference type="NCBI Taxonomy" id="381761"/>
    <lineage>
        <taxon>Eukaryota</taxon>
        <taxon>Viridiplantae</taxon>
        <taxon>Chlorophyta</taxon>
        <taxon>core chlorophytes</taxon>
        <taxon>Trebouxiophyceae</taxon>
        <taxon>Trebouxiophyceae incertae sedis</taxon>
        <taxon>Elliptochloris clade</taxon>
        <taxon>Elliptochloris</taxon>
    </lineage>
</organism>
<dbReference type="AlphaFoldDB" id="A0AAW1RRU1"/>
<comment type="caution">
    <text evidence="1">The sequence shown here is derived from an EMBL/GenBank/DDBJ whole genome shotgun (WGS) entry which is preliminary data.</text>
</comment>
<protein>
    <submittedName>
        <fullName evidence="1">Uncharacterized protein</fullName>
    </submittedName>
</protein>
<evidence type="ECO:0000313" key="2">
    <source>
        <dbReference type="Proteomes" id="UP001445335"/>
    </source>
</evidence>
<keyword evidence="2" id="KW-1185">Reference proteome</keyword>
<evidence type="ECO:0000313" key="1">
    <source>
        <dbReference type="EMBL" id="KAK9836332.1"/>
    </source>
</evidence>
<name>A0AAW1RRU1_9CHLO</name>
<reference evidence="1 2" key="1">
    <citation type="journal article" date="2024" name="Nat. Commun.">
        <title>Phylogenomics reveals the evolutionary origins of lichenization in chlorophyte algae.</title>
        <authorList>
            <person name="Puginier C."/>
            <person name="Libourel C."/>
            <person name="Otte J."/>
            <person name="Skaloud P."/>
            <person name="Haon M."/>
            <person name="Grisel S."/>
            <person name="Petersen M."/>
            <person name="Berrin J.G."/>
            <person name="Delaux P.M."/>
            <person name="Dal Grande F."/>
            <person name="Keller J."/>
        </authorList>
    </citation>
    <scope>NUCLEOTIDE SEQUENCE [LARGE SCALE GENOMIC DNA]</scope>
    <source>
        <strain evidence="1 2">SAG 245.80</strain>
    </source>
</reference>
<sequence>MPGDYLRDTLQVFAPSPSDGAIEELNKHVERFGESFEKFSPSNIINEKMEEGVKDMMLSNGPQIAMGLAAAAVYCSAFHHLKDFAKRRTEKHRRVGGAVRYITDVMLPTGFFGPGHAARRGRAVRQQAPLGAWTSAVCVCHTRHVCSAVMRGMLVA</sequence>
<gene>
    <name evidence="1" type="ORF">WJX81_006364</name>
</gene>
<accession>A0AAW1RRU1</accession>
<dbReference type="Proteomes" id="UP001445335">
    <property type="component" value="Unassembled WGS sequence"/>
</dbReference>